<reference evidence="3 4" key="1">
    <citation type="submission" date="2024-03" db="EMBL/GenBank/DDBJ databases">
        <title>Human intestinal bacterial collection.</title>
        <authorList>
            <person name="Pauvert C."/>
            <person name="Hitch T.C.A."/>
            <person name="Clavel T."/>
        </authorList>
    </citation>
    <scope>NUCLEOTIDE SEQUENCE [LARGE SCALE GENOMIC DNA]</scope>
    <source>
        <strain evidence="3 4">CLA-AP-H27</strain>
    </source>
</reference>
<evidence type="ECO:0000256" key="2">
    <source>
        <dbReference type="SAM" id="SignalP"/>
    </source>
</evidence>
<evidence type="ECO:0000256" key="1">
    <source>
        <dbReference type="SAM" id="MobiDB-lite"/>
    </source>
</evidence>
<name>A0ABV1HLP3_9FIRM</name>
<dbReference type="EMBL" id="JBBMFJ010000016">
    <property type="protein sequence ID" value="MEQ2563238.1"/>
    <property type="molecule type" value="Genomic_DNA"/>
</dbReference>
<accession>A0ABV1HLP3</accession>
<evidence type="ECO:0000313" key="3">
    <source>
        <dbReference type="EMBL" id="MEQ2563238.1"/>
    </source>
</evidence>
<dbReference type="Proteomes" id="UP001437460">
    <property type="component" value="Unassembled WGS sequence"/>
</dbReference>
<comment type="caution">
    <text evidence="3">The sequence shown here is derived from an EMBL/GenBank/DDBJ whole genome shotgun (WGS) entry which is preliminary data.</text>
</comment>
<feature type="compositionally biased region" description="Basic and acidic residues" evidence="1">
    <location>
        <begin position="25"/>
        <end position="36"/>
    </location>
</feature>
<evidence type="ECO:0000313" key="4">
    <source>
        <dbReference type="Proteomes" id="UP001437460"/>
    </source>
</evidence>
<feature type="region of interest" description="Disordered" evidence="1">
    <location>
        <begin position="25"/>
        <end position="58"/>
    </location>
</feature>
<gene>
    <name evidence="3" type="ORF">WMO41_08710</name>
</gene>
<proteinExistence type="predicted"/>
<dbReference type="RefSeq" id="WP_349229421.1">
    <property type="nucleotide sequence ID" value="NZ_JBBMFJ010000016.1"/>
</dbReference>
<evidence type="ECO:0008006" key="5">
    <source>
        <dbReference type="Google" id="ProtNLM"/>
    </source>
</evidence>
<protein>
    <recommendedName>
        <fullName evidence="5">GerMN domain-containing protein</fullName>
    </recommendedName>
</protein>
<organism evidence="3 4">
    <name type="scientific">Ventrimonas faecis</name>
    <dbReference type="NCBI Taxonomy" id="3133170"/>
    <lineage>
        <taxon>Bacteria</taxon>
        <taxon>Bacillati</taxon>
        <taxon>Bacillota</taxon>
        <taxon>Clostridia</taxon>
        <taxon>Lachnospirales</taxon>
        <taxon>Lachnospiraceae</taxon>
        <taxon>Ventrimonas</taxon>
    </lineage>
</organism>
<feature type="chain" id="PRO_5046671035" description="GerMN domain-containing protein" evidence="2">
    <location>
        <begin position="19"/>
        <end position="190"/>
    </location>
</feature>
<sequence length="190" mass="19912">MKKLVMGLLGAMMILSLAACTPTTEKNKTGEVKEPQQEEVVESTADAGPGVVTGRPVDQNASNLTMVSVYSISEDGSKIEGTMDSVETLDAQSLVDLLIQYGVLDDGTKAVSFTTEGSVASQEAGPGVIADTTMAEKATLELNQFPSENQEKVLQAVANTFCENMNAETITIKADGQTLAEGLSFVDAGK</sequence>
<dbReference type="Gene3D" id="3.40.50.720">
    <property type="entry name" value="NAD(P)-binding Rossmann-like Domain"/>
    <property type="match status" value="1"/>
</dbReference>
<keyword evidence="4" id="KW-1185">Reference proteome</keyword>
<feature type="signal peptide" evidence="2">
    <location>
        <begin position="1"/>
        <end position="18"/>
    </location>
</feature>
<dbReference type="PROSITE" id="PS51257">
    <property type="entry name" value="PROKAR_LIPOPROTEIN"/>
    <property type="match status" value="1"/>
</dbReference>
<keyword evidence="2" id="KW-0732">Signal</keyword>